<evidence type="ECO:0000313" key="3">
    <source>
        <dbReference type="EMBL" id="QDV55945.1"/>
    </source>
</evidence>
<evidence type="ECO:0000259" key="2">
    <source>
        <dbReference type="Pfam" id="PF07596"/>
    </source>
</evidence>
<keyword evidence="1" id="KW-0472">Membrane</keyword>
<sequence length="367" mass="39496">MAQRQRLGFTLVELLVVIAIIGILMGLLVPAVQRARETARKTQCANNIRNLGLAAIQYEMRKGKFPGYMQHYGDYASGDPLITDVTPGAHSKFGTWAVALLADLDNQPVYEFWTVNKYSLLSTDSAHSSPDGYDSRKIPNMEIFQCPSDIANSNEEYGKNSYVSNNGTFAAAFPTSVAATPESPANGIFNLNAQPTDTAGVSGVTWSDGLANGPKVRMENIRDSKAQTMLFSENVQARQWYWVTSDPGTNLVAGGLNGISAGAVEASTGSLWWYADSQGAGGATAPSDVVKINGGDIYTETLASGALQLRARPSSFHTGGANAAFADGGMRFINDEIDYRVYQAMMTPYGKGSDVPFKEYVLSDEDM</sequence>
<name>A0A518IS73_9BACT</name>
<evidence type="ECO:0000256" key="1">
    <source>
        <dbReference type="SAM" id="Phobius"/>
    </source>
</evidence>
<dbReference type="InterPro" id="IPR045584">
    <property type="entry name" value="Pilin-like"/>
</dbReference>
<reference evidence="3 4" key="1">
    <citation type="submission" date="2019-02" db="EMBL/GenBank/DDBJ databases">
        <title>Deep-cultivation of Planctomycetes and their phenomic and genomic characterization uncovers novel biology.</title>
        <authorList>
            <person name="Wiegand S."/>
            <person name="Jogler M."/>
            <person name="Boedeker C."/>
            <person name="Pinto D."/>
            <person name="Vollmers J."/>
            <person name="Rivas-Marin E."/>
            <person name="Kohn T."/>
            <person name="Peeters S.H."/>
            <person name="Heuer A."/>
            <person name="Rast P."/>
            <person name="Oberbeckmann S."/>
            <person name="Bunk B."/>
            <person name="Jeske O."/>
            <person name="Meyerdierks A."/>
            <person name="Storesund J.E."/>
            <person name="Kallscheuer N."/>
            <person name="Luecker S."/>
            <person name="Lage O.M."/>
            <person name="Pohl T."/>
            <person name="Merkel B.J."/>
            <person name="Hornburger P."/>
            <person name="Mueller R.-W."/>
            <person name="Bruemmer F."/>
            <person name="Labrenz M."/>
            <person name="Spormann A.M."/>
            <person name="Op den Camp H."/>
            <person name="Overmann J."/>
            <person name="Amann R."/>
            <person name="Jetten M.S.M."/>
            <person name="Mascher T."/>
            <person name="Medema M.H."/>
            <person name="Devos D.P."/>
            <person name="Kaster A.-K."/>
            <person name="Ovreas L."/>
            <person name="Rohde M."/>
            <person name="Galperin M.Y."/>
            <person name="Jogler C."/>
        </authorList>
    </citation>
    <scope>NUCLEOTIDE SEQUENCE [LARGE SCALE GENOMIC DNA]</scope>
    <source>
        <strain evidence="3 4">Mal33</strain>
    </source>
</reference>
<dbReference type="EMBL" id="CP036318">
    <property type="protein sequence ID" value="QDV55945.1"/>
    <property type="molecule type" value="Genomic_DNA"/>
</dbReference>
<protein>
    <submittedName>
        <fullName evidence="3">Type II secretion system protein G</fullName>
    </submittedName>
</protein>
<dbReference type="Pfam" id="PF07963">
    <property type="entry name" value="N_methyl"/>
    <property type="match status" value="1"/>
</dbReference>
<gene>
    <name evidence="3" type="primary">xcpT_2</name>
    <name evidence="3" type="ORF">Mal33_19240</name>
</gene>
<dbReference type="PANTHER" id="PTHR30093:SF2">
    <property type="entry name" value="TYPE II SECRETION SYSTEM PROTEIN H"/>
    <property type="match status" value="1"/>
</dbReference>
<dbReference type="Pfam" id="PF07596">
    <property type="entry name" value="SBP_bac_10"/>
    <property type="match status" value="1"/>
</dbReference>
<feature type="domain" description="DUF1559" evidence="2">
    <location>
        <begin position="33"/>
        <end position="338"/>
    </location>
</feature>
<dbReference type="InterPro" id="IPR011453">
    <property type="entry name" value="DUF1559"/>
</dbReference>
<keyword evidence="1" id="KW-0812">Transmembrane</keyword>
<dbReference type="PANTHER" id="PTHR30093">
    <property type="entry name" value="GENERAL SECRETION PATHWAY PROTEIN G"/>
    <property type="match status" value="1"/>
</dbReference>
<dbReference type="AlphaFoldDB" id="A0A518IS73"/>
<keyword evidence="1" id="KW-1133">Transmembrane helix</keyword>
<feature type="transmembrane region" description="Helical" evidence="1">
    <location>
        <begin position="7"/>
        <end position="32"/>
    </location>
</feature>
<organism evidence="3 4">
    <name type="scientific">Rosistilla oblonga</name>
    <dbReference type="NCBI Taxonomy" id="2527990"/>
    <lineage>
        <taxon>Bacteria</taxon>
        <taxon>Pseudomonadati</taxon>
        <taxon>Planctomycetota</taxon>
        <taxon>Planctomycetia</taxon>
        <taxon>Pirellulales</taxon>
        <taxon>Pirellulaceae</taxon>
        <taxon>Rosistilla</taxon>
    </lineage>
</organism>
<dbReference type="InterPro" id="IPR027558">
    <property type="entry name" value="Pre_pil_HX9DG_C"/>
</dbReference>
<dbReference type="NCBIfam" id="TIGR04294">
    <property type="entry name" value="pre_pil_HX9DG"/>
    <property type="match status" value="1"/>
</dbReference>
<dbReference type="InterPro" id="IPR012902">
    <property type="entry name" value="N_methyl_site"/>
</dbReference>
<evidence type="ECO:0000313" key="4">
    <source>
        <dbReference type="Proteomes" id="UP000316770"/>
    </source>
</evidence>
<proteinExistence type="predicted"/>
<dbReference type="Gene3D" id="3.30.700.10">
    <property type="entry name" value="Glycoprotein, Type 4 Pilin"/>
    <property type="match status" value="1"/>
</dbReference>
<dbReference type="SUPFAM" id="SSF54523">
    <property type="entry name" value="Pili subunits"/>
    <property type="match status" value="1"/>
</dbReference>
<accession>A0A518IS73</accession>
<keyword evidence="4" id="KW-1185">Reference proteome</keyword>
<dbReference type="Proteomes" id="UP000316770">
    <property type="component" value="Chromosome"/>
</dbReference>
<dbReference type="NCBIfam" id="TIGR02532">
    <property type="entry name" value="IV_pilin_GFxxxE"/>
    <property type="match status" value="1"/>
</dbReference>
<dbReference type="RefSeq" id="WP_145283905.1">
    <property type="nucleotide sequence ID" value="NZ_CP036318.1"/>
</dbReference>